<dbReference type="KEGG" id="acab:QRX50_06025"/>
<reference evidence="2 3" key="1">
    <citation type="submission" date="2023-06" db="EMBL/GenBank/DDBJ databases">
        <authorList>
            <person name="Oyuntsetseg B."/>
            <person name="Kim S.B."/>
        </authorList>
    </citation>
    <scope>NUCLEOTIDE SEQUENCE [LARGE SCALE GENOMIC DNA]</scope>
    <source>
        <strain evidence="2 3">2-15</strain>
    </source>
</reference>
<gene>
    <name evidence="2" type="ORF">QRX50_06025</name>
</gene>
<organism evidence="2 3">
    <name type="scientific">Amycolatopsis carbonis</name>
    <dbReference type="NCBI Taxonomy" id="715471"/>
    <lineage>
        <taxon>Bacteria</taxon>
        <taxon>Bacillati</taxon>
        <taxon>Actinomycetota</taxon>
        <taxon>Actinomycetes</taxon>
        <taxon>Pseudonocardiales</taxon>
        <taxon>Pseudonocardiaceae</taxon>
        <taxon>Amycolatopsis</taxon>
    </lineage>
</organism>
<evidence type="ECO:0008006" key="4">
    <source>
        <dbReference type="Google" id="ProtNLM"/>
    </source>
</evidence>
<proteinExistence type="predicted"/>
<name>A0A9Y2MVR8_9PSEU</name>
<evidence type="ECO:0000256" key="1">
    <source>
        <dbReference type="SAM" id="SignalP"/>
    </source>
</evidence>
<keyword evidence="3" id="KW-1185">Reference proteome</keyword>
<protein>
    <recommendedName>
        <fullName evidence="4">Lipoprotein</fullName>
    </recommendedName>
</protein>
<dbReference type="Proteomes" id="UP001236014">
    <property type="component" value="Chromosome"/>
</dbReference>
<evidence type="ECO:0000313" key="2">
    <source>
        <dbReference type="EMBL" id="WIX80336.1"/>
    </source>
</evidence>
<dbReference type="EMBL" id="CP127294">
    <property type="protein sequence ID" value="WIX80336.1"/>
    <property type="molecule type" value="Genomic_DNA"/>
</dbReference>
<dbReference type="AlphaFoldDB" id="A0A9Y2MVR8"/>
<evidence type="ECO:0000313" key="3">
    <source>
        <dbReference type="Proteomes" id="UP001236014"/>
    </source>
</evidence>
<feature type="signal peptide" evidence="1">
    <location>
        <begin position="1"/>
        <end position="23"/>
    </location>
</feature>
<feature type="chain" id="PRO_5040928652" description="Lipoprotein" evidence="1">
    <location>
        <begin position="24"/>
        <end position="238"/>
    </location>
</feature>
<dbReference type="PROSITE" id="PS51257">
    <property type="entry name" value="PROKAR_LIPOPROTEIN"/>
    <property type="match status" value="1"/>
</dbReference>
<dbReference type="RefSeq" id="WP_285970967.1">
    <property type="nucleotide sequence ID" value="NZ_CP127294.1"/>
</dbReference>
<accession>A0A9Y2MVR8</accession>
<keyword evidence="1" id="KW-0732">Signal</keyword>
<sequence>MRIVVIGAALLVALAACSSGPQASAPKPEALGPDGLRGLAPGVTKAAAGATLAAEPMSGFDGCKSYSFAGGPAPQPGAIEEEQRAVAKADGLNRKAQAADAHVLDPGLRGSAADYAKSAAESEAAAKLSAQAAAATVVVTELREERAADLAASGGAVFAGDKVRSVVAPPQVKTPEGAGAGTPLADLHRLYDATGLKPTPEGHFAVAVPGHPTWTYDFTAVGAKATYVALLDASVKCG</sequence>